<evidence type="ECO:0000256" key="12">
    <source>
        <dbReference type="SAM" id="Phobius"/>
    </source>
</evidence>
<dbReference type="Gene3D" id="1.20.5.1930">
    <property type="match status" value="1"/>
</dbReference>
<evidence type="ECO:0000256" key="4">
    <source>
        <dbReference type="ARBA" id="ARBA00022553"/>
    </source>
</evidence>
<feature type="transmembrane region" description="Helical" evidence="12">
    <location>
        <begin position="18"/>
        <end position="40"/>
    </location>
</feature>
<dbReference type="Pfam" id="PF00672">
    <property type="entry name" value="HAMP"/>
    <property type="match status" value="1"/>
</dbReference>
<dbReference type="Gene3D" id="6.10.340.10">
    <property type="match status" value="1"/>
</dbReference>
<keyword evidence="8" id="KW-0067">ATP-binding</keyword>
<dbReference type="STRING" id="89524.SAMN05444370_12224"/>
<comment type="subcellular location">
    <subcellularLocation>
        <location evidence="2">Membrane</location>
    </subcellularLocation>
</comment>
<keyword evidence="10" id="KW-0175">Coiled coil</keyword>
<evidence type="ECO:0000256" key="7">
    <source>
        <dbReference type="ARBA" id="ARBA00022777"/>
    </source>
</evidence>
<evidence type="ECO:0000256" key="3">
    <source>
        <dbReference type="ARBA" id="ARBA00012438"/>
    </source>
</evidence>
<keyword evidence="4" id="KW-0597">Phosphoprotein</keyword>
<feature type="coiled-coil region" evidence="10">
    <location>
        <begin position="226"/>
        <end position="253"/>
    </location>
</feature>
<evidence type="ECO:0000256" key="10">
    <source>
        <dbReference type="SAM" id="Coils"/>
    </source>
</evidence>
<proteinExistence type="predicted"/>
<dbReference type="GO" id="GO:0005524">
    <property type="term" value="F:ATP binding"/>
    <property type="evidence" value="ECO:0007669"/>
    <property type="project" value="UniProtKB-KW"/>
</dbReference>
<keyword evidence="7 14" id="KW-0418">Kinase</keyword>
<dbReference type="InterPro" id="IPR050482">
    <property type="entry name" value="Sensor_HK_TwoCompSys"/>
</dbReference>
<dbReference type="Pfam" id="PF16448">
    <property type="entry name" value="LapD_MoxY_N"/>
    <property type="match status" value="1"/>
</dbReference>
<keyword evidence="15" id="KW-1185">Reference proteome</keyword>
<dbReference type="Pfam" id="PF07730">
    <property type="entry name" value="HisKA_3"/>
    <property type="match status" value="1"/>
</dbReference>
<dbReference type="CDD" id="cd16917">
    <property type="entry name" value="HATPase_UhpB-NarQ-NarX-like"/>
    <property type="match status" value="1"/>
</dbReference>
<comment type="catalytic activity">
    <reaction evidence="1">
        <text>ATP + protein L-histidine = ADP + protein N-phospho-L-histidine.</text>
        <dbReference type="EC" id="2.7.13.3"/>
    </reaction>
</comment>
<reference evidence="14 15" key="1">
    <citation type="submission" date="2016-10" db="EMBL/GenBank/DDBJ databases">
        <authorList>
            <person name="de Groot N.N."/>
        </authorList>
    </citation>
    <scope>NUCLEOTIDE SEQUENCE [LARGE SCALE GENOMIC DNA]</scope>
    <source>
        <strain evidence="14 15">DSM 15345</strain>
    </source>
</reference>
<sequence>MTEGAATPDRKPTASLRLLAVFGVAGLSLSLSVVVGTIFLTNARWSVEEEIASAYRIASGIIEERSARFSDAPDTMLAAIELAREIDHLRHVAAYVTDPIGVVLSEGSGVPLEPRAAPEWFAAMLAPEPRLSSFPITRYPNILGNVRLVSDPADEIEEVWEDFRLVMPTIAGAGMVALAFALAMILAILRRLGVCRDALDRLRAGDVTARAPEQGLSEFAALAEGVNALATHLESEQRENERLQRRLLTLSEAERSQLASDLHDGVGPSLFALRVALRDAQVLALDAPPMLAAPLCEALGALQRHAEALQRLTRSAIASLRPMLPGDASLDEMLGEMACSFMDIAPSTRIEVVAQPLSLGEVVDLCIYRFAQESVLNAVRHGRAQQVRIELAPEAGPAPRRLVVRVIDDGRGPPNGVTEPSYGLIGIMDRARAIGARFVPPQRAGNRTVTELSLPLDETNRPPPSGATHPEKQHA</sequence>
<dbReference type="PANTHER" id="PTHR24421:SF10">
    <property type="entry name" value="NITRATE_NITRITE SENSOR PROTEIN NARQ"/>
    <property type="match status" value="1"/>
</dbReference>
<dbReference type="EMBL" id="FNQM01000022">
    <property type="protein sequence ID" value="SEA96489.1"/>
    <property type="molecule type" value="Genomic_DNA"/>
</dbReference>
<evidence type="ECO:0000256" key="6">
    <source>
        <dbReference type="ARBA" id="ARBA00022741"/>
    </source>
</evidence>
<dbReference type="SMART" id="SM00304">
    <property type="entry name" value="HAMP"/>
    <property type="match status" value="1"/>
</dbReference>
<dbReference type="GO" id="GO:0000155">
    <property type="term" value="F:phosphorelay sensor kinase activity"/>
    <property type="evidence" value="ECO:0007669"/>
    <property type="project" value="InterPro"/>
</dbReference>
<evidence type="ECO:0000256" key="2">
    <source>
        <dbReference type="ARBA" id="ARBA00004370"/>
    </source>
</evidence>
<dbReference type="PANTHER" id="PTHR24421">
    <property type="entry name" value="NITRATE/NITRITE SENSOR PROTEIN NARX-RELATED"/>
    <property type="match status" value="1"/>
</dbReference>
<dbReference type="AlphaFoldDB" id="A0A1H4FGK5"/>
<feature type="domain" description="HAMP" evidence="13">
    <location>
        <begin position="186"/>
        <end position="238"/>
    </location>
</feature>
<dbReference type="GO" id="GO:0016020">
    <property type="term" value="C:membrane"/>
    <property type="evidence" value="ECO:0007669"/>
    <property type="project" value="UniProtKB-SubCell"/>
</dbReference>
<dbReference type="InterPro" id="IPR003660">
    <property type="entry name" value="HAMP_dom"/>
</dbReference>
<keyword evidence="12" id="KW-0812">Transmembrane</keyword>
<evidence type="ECO:0000313" key="15">
    <source>
        <dbReference type="Proteomes" id="UP000198703"/>
    </source>
</evidence>
<dbReference type="RefSeq" id="WP_093255976.1">
    <property type="nucleotide sequence ID" value="NZ_FNQM01000022.1"/>
</dbReference>
<evidence type="ECO:0000256" key="8">
    <source>
        <dbReference type="ARBA" id="ARBA00022840"/>
    </source>
</evidence>
<feature type="transmembrane region" description="Helical" evidence="12">
    <location>
        <begin position="165"/>
        <end position="189"/>
    </location>
</feature>
<dbReference type="EC" id="2.7.13.3" evidence="3"/>
<protein>
    <recommendedName>
        <fullName evidence="3">histidine kinase</fullName>
        <ecNumber evidence="3">2.7.13.3</ecNumber>
    </recommendedName>
</protein>
<keyword evidence="6" id="KW-0547">Nucleotide-binding</keyword>
<dbReference type="GO" id="GO:0046983">
    <property type="term" value="F:protein dimerization activity"/>
    <property type="evidence" value="ECO:0007669"/>
    <property type="project" value="InterPro"/>
</dbReference>
<evidence type="ECO:0000256" key="1">
    <source>
        <dbReference type="ARBA" id="ARBA00000085"/>
    </source>
</evidence>
<accession>A0A1H4FGK5</accession>
<keyword evidence="12" id="KW-1133">Transmembrane helix</keyword>
<dbReference type="InterPro" id="IPR036890">
    <property type="entry name" value="HATPase_C_sf"/>
</dbReference>
<evidence type="ECO:0000256" key="5">
    <source>
        <dbReference type="ARBA" id="ARBA00022679"/>
    </source>
</evidence>
<evidence type="ECO:0000259" key="13">
    <source>
        <dbReference type="PROSITE" id="PS50885"/>
    </source>
</evidence>
<evidence type="ECO:0000256" key="11">
    <source>
        <dbReference type="SAM" id="MobiDB-lite"/>
    </source>
</evidence>
<keyword evidence="12" id="KW-0472">Membrane</keyword>
<dbReference type="InterPro" id="IPR032244">
    <property type="entry name" value="LapD_MoxY_N"/>
</dbReference>
<dbReference type="CDD" id="cd06225">
    <property type="entry name" value="HAMP"/>
    <property type="match status" value="1"/>
</dbReference>
<keyword evidence="5" id="KW-0808">Transferase</keyword>
<name>A0A1H4FGK5_9RHOB</name>
<dbReference type="PROSITE" id="PS50885">
    <property type="entry name" value="HAMP"/>
    <property type="match status" value="1"/>
</dbReference>
<dbReference type="InterPro" id="IPR011712">
    <property type="entry name" value="Sig_transdc_His_kin_sub3_dim/P"/>
</dbReference>
<dbReference type="OrthoDB" id="9778496at2"/>
<gene>
    <name evidence="14" type="ORF">SAMN05444370_12224</name>
</gene>
<dbReference type="Gene3D" id="3.30.565.10">
    <property type="entry name" value="Histidine kinase-like ATPase, C-terminal domain"/>
    <property type="match status" value="1"/>
</dbReference>
<keyword evidence="9" id="KW-0902">Two-component regulatory system</keyword>
<organism evidence="14 15">
    <name type="scientific">Rubrimonas cliftonensis</name>
    <dbReference type="NCBI Taxonomy" id="89524"/>
    <lineage>
        <taxon>Bacteria</taxon>
        <taxon>Pseudomonadati</taxon>
        <taxon>Pseudomonadota</taxon>
        <taxon>Alphaproteobacteria</taxon>
        <taxon>Rhodobacterales</taxon>
        <taxon>Paracoccaceae</taxon>
        <taxon>Rubrimonas</taxon>
    </lineage>
</organism>
<feature type="region of interest" description="Disordered" evidence="11">
    <location>
        <begin position="444"/>
        <end position="475"/>
    </location>
</feature>
<dbReference type="SUPFAM" id="SSF55874">
    <property type="entry name" value="ATPase domain of HSP90 chaperone/DNA topoisomerase II/histidine kinase"/>
    <property type="match status" value="1"/>
</dbReference>
<dbReference type="Proteomes" id="UP000198703">
    <property type="component" value="Unassembled WGS sequence"/>
</dbReference>
<evidence type="ECO:0000256" key="9">
    <source>
        <dbReference type="ARBA" id="ARBA00023012"/>
    </source>
</evidence>
<evidence type="ECO:0000313" key="14">
    <source>
        <dbReference type="EMBL" id="SEA96489.1"/>
    </source>
</evidence>